<dbReference type="EMBL" id="LSBJ02000005">
    <property type="protein sequence ID" value="OAQ64593.2"/>
    <property type="molecule type" value="Genomic_DNA"/>
</dbReference>
<dbReference type="Gene3D" id="3.30.110.90">
    <property type="entry name" value="Amidohydrolase"/>
    <property type="match status" value="1"/>
</dbReference>
<dbReference type="InterPro" id="IPR011059">
    <property type="entry name" value="Metal-dep_hydrolase_composite"/>
</dbReference>
<dbReference type="PANTHER" id="PTHR43135">
    <property type="entry name" value="ALPHA-D-RIBOSE 1-METHYLPHOSPHONATE 5-TRIPHOSPHATE DIPHOSPHATASE"/>
    <property type="match status" value="1"/>
</dbReference>
<name>A0A179FHV7_METCM</name>
<evidence type="ECO:0000313" key="2">
    <source>
        <dbReference type="EMBL" id="OAQ64593.2"/>
    </source>
</evidence>
<dbReference type="Gene3D" id="1.20.58.520">
    <property type="entry name" value="Amidohydrolase"/>
    <property type="match status" value="1"/>
</dbReference>
<sequence>MPIIMIENASVFDGDGVTDYPSLYFAGNPGNIVGPASDPESTIDGTGCTIIPGLIDSKVDSGVSPETLPMCAAYGVTTLIDSSSSCAESQAMRTAAADEPALPTFLATGSAIASRNTSVATLLNYGSLETVTTADEAERVVETKIASKRAEFIKVIVDQPGLDTNILAATVRAAHRHGKLAIAHATQCNSYSLAVDAGFDILSPVPIDGNIDPEVVTKIVERGIGVIPTLCFLKQGMPIWKTQNPEYDFSFAIAAVRTLHDAGARICAGTSANTSRPIAVSHGQGLHDELQLLTTAGMSNLEALRAATCQPTALFGLRDRGIVGVGYRADLVMVEGNPLDDINFASKIRRVWVQGVAVNR</sequence>
<dbReference type="Gene3D" id="3.40.50.10910">
    <property type="entry name" value="Amidohydrolase"/>
    <property type="match status" value="1"/>
</dbReference>
<dbReference type="AlphaFoldDB" id="A0A179FHV7"/>
<organism evidence="2 3">
    <name type="scientific">Pochonia chlamydosporia 170</name>
    <dbReference type="NCBI Taxonomy" id="1380566"/>
    <lineage>
        <taxon>Eukaryota</taxon>
        <taxon>Fungi</taxon>
        <taxon>Dikarya</taxon>
        <taxon>Ascomycota</taxon>
        <taxon>Pezizomycotina</taxon>
        <taxon>Sordariomycetes</taxon>
        <taxon>Hypocreomycetidae</taxon>
        <taxon>Hypocreales</taxon>
        <taxon>Clavicipitaceae</taxon>
        <taxon>Pochonia</taxon>
    </lineage>
</organism>
<dbReference type="SUPFAM" id="SSF51556">
    <property type="entry name" value="Metallo-dependent hydrolases"/>
    <property type="match status" value="1"/>
</dbReference>
<dbReference type="Proteomes" id="UP000078397">
    <property type="component" value="Unassembled WGS sequence"/>
</dbReference>
<dbReference type="InterPro" id="IPR032466">
    <property type="entry name" value="Metal_Hydrolase"/>
</dbReference>
<keyword evidence="2" id="KW-0378">Hydrolase</keyword>
<protein>
    <submittedName>
        <fullName evidence="2">Hydrolase</fullName>
    </submittedName>
</protein>
<accession>A0A179FHV7</accession>
<dbReference type="GO" id="GO:0016810">
    <property type="term" value="F:hydrolase activity, acting on carbon-nitrogen (but not peptide) bonds"/>
    <property type="evidence" value="ECO:0007669"/>
    <property type="project" value="InterPro"/>
</dbReference>
<dbReference type="OrthoDB" id="194468at2759"/>
<dbReference type="InterPro" id="IPR006680">
    <property type="entry name" value="Amidohydro-rel"/>
</dbReference>
<dbReference type="RefSeq" id="XP_018141907.2">
    <property type="nucleotide sequence ID" value="XM_018284974.2"/>
</dbReference>
<dbReference type="STRING" id="1380566.A0A179FHV7"/>
<proteinExistence type="predicted"/>
<evidence type="ECO:0000313" key="3">
    <source>
        <dbReference type="Proteomes" id="UP000078397"/>
    </source>
</evidence>
<gene>
    <name evidence="2" type="ORF">VFPPC_05849</name>
</gene>
<comment type="caution">
    <text evidence="2">The sequence shown here is derived from an EMBL/GenBank/DDBJ whole genome shotgun (WGS) entry which is preliminary data.</text>
</comment>
<dbReference type="KEGG" id="pchm:VFPPC_05849"/>
<dbReference type="PANTHER" id="PTHR43135:SF3">
    <property type="entry name" value="ALPHA-D-RIBOSE 1-METHYLPHOSPHONATE 5-TRIPHOSPHATE DIPHOSPHATASE"/>
    <property type="match status" value="1"/>
</dbReference>
<dbReference type="Pfam" id="PF01979">
    <property type="entry name" value="Amidohydro_1"/>
    <property type="match status" value="1"/>
</dbReference>
<keyword evidence="3" id="KW-1185">Reference proteome</keyword>
<dbReference type="Gene3D" id="2.30.40.10">
    <property type="entry name" value="Urease, subunit C, domain 1"/>
    <property type="match status" value="1"/>
</dbReference>
<evidence type="ECO:0000259" key="1">
    <source>
        <dbReference type="Pfam" id="PF01979"/>
    </source>
</evidence>
<reference evidence="2 3" key="1">
    <citation type="journal article" date="2016" name="PLoS Pathog.">
        <title>Biosynthesis of antibiotic leucinostatins in bio-control fungus Purpureocillium lilacinum and their inhibition on phytophthora revealed by genome mining.</title>
        <authorList>
            <person name="Wang G."/>
            <person name="Liu Z."/>
            <person name="Lin R."/>
            <person name="Li E."/>
            <person name="Mao Z."/>
            <person name="Ling J."/>
            <person name="Yang Y."/>
            <person name="Yin W.B."/>
            <person name="Xie B."/>
        </authorList>
    </citation>
    <scope>NUCLEOTIDE SEQUENCE [LARGE SCALE GENOMIC DNA]</scope>
    <source>
        <strain evidence="2">170</strain>
    </source>
</reference>
<dbReference type="InterPro" id="IPR051781">
    <property type="entry name" value="Metallo-dep_Hydrolase"/>
</dbReference>
<dbReference type="GeneID" id="28848968"/>
<feature type="domain" description="Amidohydrolase-related" evidence="1">
    <location>
        <begin position="75"/>
        <end position="358"/>
    </location>
</feature>
<dbReference type="SUPFAM" id="SSF51338">
    <property type="entry name" value="Composite domain of metallo-dependent hydrolases"/>
    <property type="match status" value="1"/>
</dbReference>